<feature type="transmembrane region" description="Helical" evidence="1">
    <location>
        <begin position="60"/>
        <end position="79"/>
    </location>
</feature>
<keyword evidence="1" id="KW-0812">Transmembrane</keyword>
<gene>
    <name evidence="2" type="ORF">IV203_007782</name>
</gene>
<evidence type="ECO:0000313" key="3">
    <source>
        <dbReference type="Proteomes" id="UP000693970"/>
    </source>
</evidence>
<dbReference type="InterPro" id="IPR005325">
    <property type="entry name" value="DUF308_memb"/>
</dbReference>
<sequence length="128" mass="13857">MFILSGAVSAVIGFTAISNPATTAEALLLLKAVWLVSVGIGQFCLAYLMSGDAESSYSRWSGLVGILYVVTGVSLISNLGDNVEFFIQCVGLCLVSFGMQMIYFGMNLKRLYVDVVALLKERRSKELD</sequence>
<comment type="caution">
    <text evidence="2">The sequence shown here is derived from an EMBL/GenBank/DDBJ whole genome shotgun (WGS) entry which is preliminary data.</text>
</comment>
<name>A0A9K3PNR7_9STRA</name>
<feature type="transmembrane region" description="Helical" evidence="1">
    <location>
        <begin position="28"/>
        <end position="48"/>
    </location>
</feature>
<keyword evidence="3" id="KW-1185">Reference proteome</keyword>
<dbReference type="AlphaFoldDB" id="A0A9K3PNR7"/>
<keyword evidence="1" id="KW-0472">Membrane</keyword>
<evidence type="ECO:0000313" key="2">
    <source>
        <dbReference type="EMBL" id="KAG7351734.1"/>
    </source>
</evidence>
<dbReference type="EMBL" id="JAGRRH010000017">
    <property type="protein sequence ID" value="KAG7351734.1"/>
    <property type="molecule type" value="Genomic_DNA"/>
</dbReference>
<reference evidence="2" key="2">
    <citation type="submission" date="2021-04" db="EMBL/GenBank/DDBJ databases">
        <authorList>
            <person name="Podell S."/>
        </authorList>
    </citation>
    <scope>NUCLEOTIDE SEQUENCE</scope>
    <source>
        <strain evidence="2">Hildebrandi</strain>
    </source>
</reference>
<proteinExistence type="predicted"/>
<evidence type="ECO:0000256" key="1">
    <source>
        <dbReference type="SAM" id="Phobius"/>
    </source>
</evidence>
<dbReference type="Proteomes" id="UP000693970">
    <property type="component" value="Unassembled WGS sequence"/>
</dbReference>
<reference evidence="2" key="1">
    <citation type="journal article" date="2021" name="Sci. Rep.">
        <title>Diploid genomic architecture of Nitzschia inconspicua, an elite biomass production diatom.</title>
        <authorList>
            <person name="Oliver A."/>
            <person name="Podell S."/>
            <person name="Pinowska A."/>
            <person name="Traller J.C."/>
            <person name="Smith S.R."/>
            <person name="McClure R."/>
            <person name="Beliaev A."/>
            <person name="Bohutskyi P."/>
            <person name="Hill E.A."/>
            <person name="Rabines A."/>
            <person name="Zheng H."/>
            <person name="Allen L.Z."/>
            <person name="Kuo A."/>
            <person name="Grigoriev I.V."/>
            <person name="Allen A.E."/>
            <person name="Hazlebeck D."/>
            <person name="Allen E.E."/>
        </authorList>
    </citation>
    <scope>NUCLEOTIDE SEQUENCE</scope>
    <source>
        <strain evidence="2">Hildebrandi</strain>
    </source>
</reference>
<protein>
    <submittedName>
        <fullName evidence="2">Uncharacterized protein</fullName>
    </submittedName>
</protein>
<dbReference type="Pfam" id="PF03729">
    <property type="entry name" value="DUF308"/>
    <property type="match status" value="1"/>
</dbReference>
<keyword evidence="1" id="KW-1133">Transmembrane helix</keyword>
<organism evidence="2 3">
    <name type="scientific">Nitzschia inconspicua</name>
    <dbReference type="NCBI Taxonomy" id="303405"/>
    <lineage>
        <taxon>Eukaryota</taxon>
        <taxon>Sar</taxon>
        <taxon>Stramenopiles</taxon>
        <taxon>Ochrophyta</taxon>
        <taxon>Bacillariophyta</taxon>
        <taxon>Bacillariophyceae</taxon>
        <taxon>Bacillariophycidae</taxon>
        <taxon>Bacillariales</taxon>
        <taxon>Bacillariaceae</taxon>
        <taxon>Nitzschia</taxon>
    </lineage>
</organism>
<feature type="transmembrane region" description="Helical" evidence="1">
    <location>
        <begin position="85"/>
        <end position="104"/>
    </location>
</feature>
<accession>A0A9K3PNR7</accession>